<dbReference type="InterPro" id="IPR017452">
    <property type="entry name" value="GPCR_Rhodpsn_7TM"/>
</dbReference>
<dbReference type="PANTHER" id="PTHR46641:SF2">
    <property type="entry name" value="FMRFAMIDE RECEPTOR"/>
    <property type="match status" value="1"/>
</dbReference>
<comment type="caution">
    <text evidence="8">The sequence shown here is derived from an EMBL/GenBank/DDBJ whole genome shotgun (WGS) entry which is preliminary data.</text>
</comment>
<accession>A0AAD9N460</accession>
<feature type="transmembrane region" description="Helical" evidence="6">
    <location>
        <begin position="133"/>
        <end position="156"/>
    </location>
</feature>
<dbReference type="Gene3D" id="1.20.1070.10">
    <property type="entry name" value="Rhodopsin 7-helix transmembrane proteins"/>
    <property type="match status" value="1"/>
</dbReference>
<evidence type="ECO:0000256" key="1">
    <source>
        <dbReference type="ARBA" id="ARBA00004370"/>
    </source>
</evidence>
<dbReference type="GO" id="GO:0008528">
    <property type="term" value="F:G protein-coupled peptide receptor activity"/>
    <property type="evidence" value="ECO:0007669"/>
    <property type="project" value="InterPro"/>
</dbReference>
<organism evidence="8 9">
    <name type="scientific">Paralvinella palmiformis</name>
    <dbReference type="NCBI Taxonomy" id="53620"/>
    <lineage>
        <taxon>Eukaryota</taxon>
        <taxon>Metazoa</taxon>
        <taxon>Spiralia</taxon>
        <taxon>Lophotrochozoa</taxon>
        <taxon>Annelida</taxon>
        <taxon>Polychaeta</taxon>
        <taxon>Sedentaria</taxon>
        <taxon>Canalipalpata</taxon>
        <taxon>Terebellida</taxon>
        <taxon>Terebelliformia</taxon>
        <taxon>Alvinellidae</taxon>
        <taxon>Paralvinella</taxon>
    </lineage>
</organism>
<keyword evidence="3 6" id="KW-1133">Transmembrane helix</keyword>
<feature type="domain" description="G-protein coupled receptors family 1 profile" evidence="7">
    <location>
        <begin position="150"/>
        <end position="435"/>
    </location>
</feature>
<feature type="region of interest" description="Disordered" evidence="5">
    <location>
        <begin position="35"/>
        <end position="62"/>
    </location>
</feature>
<dbReference type="InterPro" id="IPR019427">
    <property type="entry name" value="7TM_GPCR_serpentine_rcpt_Srw"/>
</dbReference>
<evidence type="ECO:0000313" key="8">
    <source>
        <dbReference type="EMBL" id="KAK2154778.1"/>
    </source>
</evidence>
<sequence>MIRSGGQISVGRWYVIIWVLYVVIDGLVEATLPRNSRSRRPDLGRPPGTGYSDPEWRTHRHRPEANISTMPGSELHLYAPGYRSSNSNNNNNNNESYDGYPLFRNNHSYDMTGYFRPLIRVFTMDAGCRTFEFVVSFVLVGITCLFGFVGNVLSILTLRRDSIKSVTTFLLSALAVADFAFLVPAVFVIMIPTYCEFYQHCPDRLLRVIPVFEQFGWGVTSTCHTCTVYVTVLVALHRYLWVCRLHIAQRLSGLRRAKIQVGMVPLCALLYNSPRFFEYRVVHYAWNDTVSAAGENTIRKETTKILATVGRDRLFQIGYKNVLFFITMYIIPLAILSMVSVNLIRTLRIRRATLRRIGSTSSTASSGRRDDSITFVLIIIIAAFIICQTPIIVQRLMLAASGSSGALGCGTFYFYFEHVADYLVLLNSSTNFVIYILFSPHFRHTLIVDVLCKRRRTGSNALRMSAIRSRKLPSDERNAMALLEMLPDTNNALVLLALNGHVTGRQRAAGEEPLVNETAENRSLLSPDVNDRSGNGFHSNSSQTTHHELLLMTSQEDLRTKCAEANGKPKPALPEWNPAARDGSAGNKRSENGGEMKVPSIKLEMASSNMELA</sequence>
<evidence type="ECO:0000256" key="4">
    <source>
        <dbReference type="ARBA" id="ARBA00023136"/>
    </source>
</evidence>
<dbReference type="PROSITE" id="PS50262">
    <property type="entry name" value="G_PROTEIN_RECEP_F1_2"/>
    <property type="match status" value="1"/>
</dbReference>
<dbReference type="GO" id="GO:0016020">
    <property type="term" value="C:membrane"/>
    <property type="evidence" value="ECO:0007669"/>
    <property type="project" value="UniProtKB-SubCell"/>
</dbReference>
<evidence type="ECO:0000313" key="9">
    <source>
        <dbReference type="Proteomes" id="UP001208570"/>
    </source>
</evidence>
<evidence type="ECO:0000256" key="6">
    <source>
        <dbReference type="SAM" id="Phobius"/>
    </source>
</evidence>
<evidence type="ECO:0000256" key="3">
    <source>
        <dbReference type="ARBA" id="ARBA00022989"/>
    </source>
</evidence>
<reference evidence="8" key="1">
    <citation type="journal article" date="2023" name="Mol. Biol. Evol.">
        <title>Third-Generation Sequencing Reveals the Adaptive Role of the Epigenome in Three Deep-Sea Polychaetes.</title>
        <authorList>
            <person name="Perez M."/>
            <person name="Aroh O."/>
            <person name="Sun Y."/>
            <person name="Lan Y."/>
            <person name="Juniper S.K."/>
            <person name="Young C.R."/>
            <person name="Angers B."/>
            <person name="Qian P.Y."/>
        </authorList>
    </citation>
    <scope>NUCLEOTIDE SEQUENCE</scope>
    <source>
        <strain evidence="8">P08H-3</strain>
    </source>
</reference>
<feature type="transmembrane region" description="Helical" evidence="6">
    <location>
        <begin position="322"/>
        <end position="344"/>
    </location>
</feature>
<dbReference type="PANTHER" id="PTHR46641">
    <property type="entry name" value="FMRFAMIDE RECEPTOR-RELATED"/>
    <property type="match status" value="1"/>
</dbReference>
<gene>
    <name evidence="8" type="ORF">LSH36_257g00003</name>
</gene>
<feature type="transmembrane region" description="Helical" evidence="6">
    <location>
        <begin position="398"/>
        <end position="416"/>
    </location>
</feature>
<keyword evidence="9" id="KW-1185">Reference proteome</keyword>
<feature type="transmembrane region" description="Helical" evidence="6">
    <location>
        <begin position="373"/>
        <end position="392"/>
    </location>
</feature>
<dbReference type="InterPro" id="IPR052954">
    <property type="entry name" value="GPCR-Ligand_Int"/>
</dbReference>
<evidence type="ECO:0000256" key="2">
    <source>
        <dbReference type="ARBA" id="ARBA00022692"/>
    </source>
</evidence>
<proteinExistence type="predicted"/>
<name>A0AAD9N460_9ANNE</name>
<feature type="compositionally biased region" description="Polar residues" evidence="5">
    <location>
        <begin position="532"/>
        <end position="544"/>
    </location>
</feature>
<dbReference type="Proteomes" id="UP001208570">
    <property type="component" value="Unassembled WGS sequence"/>
</dbReference>
<dbReference type="EMBL" id="JAODUP010000257">
    <property type="protein sequence ID" value="KAK2154778.1"/>
    <property type="molecule type" value="Genomic_DNA"/>
</dbReference>
<feature type="region of interest" description="Disordered" evidence="5">
    <location>
        <begin position="508"/>
        <end position="546"/>
    </location>
</feature>
<feature type="region of interest" description="Disordered" evidence="5">
    <location>
        <begin position="565"/>
        <end position="613"/>
    </location>
</feature>
<evidence type="ECO:0000256" key="5">
    <source>
        <dbReference type="SAM" id="MobiDB-lite"/>
    </source>
</evidence>
<protein>
    <recommendedName>
        <fullName evidence="7">G-protein coupled receptors family 1 profile domain-containing protein</fullName>
    </recommendedName>
</protein>
<dbReference type="CDD" id="cd14978">
    <property type="entry name" value="7tmA_FMRFamide_R-like"/>
    <property type="match status" value="1"/>
</dbReference>
<comment type="subcellular location">
    <subcellularLocation>
        <location evidence="1">Membrane</location>
    </subcellularLocation>
</comment>
<keyword evidence="4 6" id="KW-0472">Membrane</keyword>
<dbReference type="AlphaFoldDB" id="A0AAD9N460"/>
<dbReference type="SUPFAM" id="SSF81321">
    <property type="entry name" value="Family A G protein-coupled receptor-like"/>
    <property type="match status" value="1"/>
</dbReference>
<dbReference type="InterPro" id="IPR000276">
    <property type="entry name" value="GPCR_Rhodpsn"/>
</dbReference>
<feature type="transmembrane region" description="Helical" evidence="6">
    <location>
        <begin position="168"/>
        <end position="194"/>
    </location>
</feature>
<keyword evidence="2 6" id="KW-0812">Transmembrane</keyword>
<feature type="transmembrane region" description="Helical" evidence="6">
    <location>
        <begin position="12"/>
        <end position="32"/>
    </location>
</feature>
<evidence type="ECO:0000259" key="7">
    <source>
        <dbReference type="PROSITE" id="PS50262"/>
    </source>
</evidence>
<dbReference type="Pfam" id="PF10324">
    <property type="entry name" value="7TM_GPCR_Srw"/>
    <property type="match status" value="1"/>
</dbReference>
<dbReference type="PRINTS" id="PR00237">
    <property type="entry name" value="GPCRRHODOPSN"/>
</dbReference>
<feature type="transmembrane region" description="Helical" evidence="6">
    <location>
        <begin position="423"/>
        <end position="442"/>
    </location>
</feature>